<dbReference type="PROSITE" id="PS00107">
    <property type="entry name" value="PROTEIN_KINASE_ATP"/>
    <property type="match status" value="1"/>
</dbReference>
<dbReference type="Pfam" id="PF23598">
    <property type="entry name" value="LRR_14"/>
    <property type="match status" value="1"/>
</dbReference>
<dbReference type="FunFam" id="3.80.10.10:FF:000542">
    <property type="entry name" value="Leucine-rich repeat protein kinase family protein"/>
    <property type="match status" value="1"/>
</dbReference>
<dbReference type="InterPro" id="IPR017441">
    <property type="entry name" value="Protein_kinase_ATP_BS"/>
</dbReference>
<dbReference type="Proteomes" id="UP000327013">
    <property type="component" value="Unassembled WGS sequence"/>
</dbReference>
<dbReference type="PANTHER" id="PTHR45974">
    <property type="entry name" value="RECEPTOR-LIKE PROTEIN 55"/>
    <property type="match status" value="1"/>
</dbReference>
<dbReference type="PANTHER" id="PTHR45974:SF266">
    <property type="entry name" value="LEUCINE-RICH REPEAT RECEPTOR PROTEIN KINASE HPCA1"/>
    <property type="match status" value="1"/>
</dbReference>
<evidence type="ECO:0000313" key="14">
    <source>
        <dbReference type="EMBL" id="KAB8463992.1"/>
    </source>
</evidence>
<dbReference type="Pfam" id="PF00069">
    <property type="entry name" value="Pkinase"/>
    <property type="match status" value="1"/>
</dbReference>
<dbReference type="InterPro" id="IPR055414">
    <property type="entry name" value="LRR_R13L4/SHOC2-like"/>
</dbReference>
<dbReference type="EMBL" id="VIBQ01000042">
    <property type="protein sequence ID" value="KAB8463992.1"/>
    <property type="molecule type" value="Genomic_DNA"/>
</dbReference>
<dbReference type="EMBL" id="VIBQ01000042">
    <property type="protein sequence ID" value="KAB8463988.1"/>
    <property type="molecule type" value="Genomic_DNA"/>
</dbReference>
<keyword evidence="5" id="KW-0677">Repeat</keyword>
<feature type="chain" id="PRO_5033860062" description="Protein kinase domain-containing protein" evidence="11">
    <location>
        <begin position="21"/>
        <end position="891"/>
    </location>
</feature>
<keyword evidence="9" id="KW-0547">Nucleotide-binding</keyword>
<dbReference type="InterPro" id="IPR011009">
    <property type="entry name" value="Kinase-like_dom_sf"/>
</dbReference>
<dbReference type="PROSITE" id="PS50011">
    <property type="entry name" value="PROTEIN_KINASE_DOM"/>
    <property type="match status" value="1"/>
</dbReference>
<proteinExistence type="predicted"/>
<dbReference type="AlphaFoldDB" id="A0A5N6L0K7"/>
<feature type="transmembrane region" description="Helical" evidence="10">
    <location>
        <begin position="551"/>
        <end position="574"/>
    </location>
</feature>
<evidence type="ECO:0000313" key="13">
    <source>
        <dbReference type="EMBL" id="KAB8463988.1"/>
    </source>
</evidence>
<dbReference type="InterPro" id="IPR001611">
    <property type="entry name" value="Leu-rich_rpt"/>
</dbReference>
<name>A0A5N6L0K7_9ROSI</name>
<evidence type="ECO:0000256" key="9">
    <source>
        <dbReference type="PROSITE-ProRule" id="PRU10141"/>
    </source>
</evidence>
<dbReference type="OrthoDB" id="2015206at2759"/>
<evidence type="ECO:0000256" key="10">
    <source>
        <dbReference type="SAM" id="Phobius"/>
    </source>
</evidence>
<dbReference type="InterPro" id="IPR032675">
    <property type="entry name" value="LRR_dom_sf"/>
</dbReference>
<keyword evidence="15" id="KW-1185">Reference proteome</keyword>
<dbReference type="Gene3D" id="3.30.200.20">
    <property type="entry name" value="Phosphorylase Kinase, domain 1"/>
    <property type="match status" value="1"/>
</dbReference>
<dbReference type="Gene3D" id="3.80.10.10">
    <property type="entry name" value="Ribonuclease Inhibitor"/>
    <property type="match status" value="3"/>
</dbReference>
<keyword evidence="6 10" id="KW-1133">Transmembrane helix</keyword>
<dbReference type="FunFam" id="3.80.10.10:FF:000363">
    <property type="entry name" value="Leucine-rich repeat family protein"/>
    <property type="match status" value="1"/>
</dbReference>
<keyword evidence="2" id="KW-0433">Leucine-rich repeat</keyword>
<evidence type="ECO:0000256" key="6">
    <source>
        <dbReference type="ARBA" id="ARBA00022989"/>
    </source>
</evidence>
<keyword evidence="3 10" id="KW-0812">Transmembrane</keyword>
<feature type="binding site" evidence="9">
    <location>
        <position position="655"/>
    </location>
    <ligand>
        <name>ATP</name>
        <dbReference type="ChEBI" id="CHEBI:30616"/>
    </ligand>
</feature>
<evidence type="ECO:0000256" key="5">
    <source>
        <dbReference type="ARBA" id="ARBA00022737"/>
    </source>
</evidence>
<protein>
    <recommendedName>
        <fullName evidence="12">Protein kinase domain-containing protein</fullName>
    </recommendedName>
</protein>
<feature type="domain" description="Protein kinase" evidence="12">
    <location>
        <begin position="547"/>
        <end position="845"/>
    </location>
</feature>
<evidence type="ECO:0000256" key="1">
    <source>
        <dbReference type="ARBA" id="ARBA00004370"/>
    </source>
</evidence>
<dbReference type="Pfam" id="PF00560">
    <property type="entry name" value="LRR_1"/>
    <property type="match status" value="1"/>
</dbReference>
<dbReference type="GO" id="GO:0016020">
    <property type="term" value="C:membrane"/>
    <property type="evidence" value="ECO:0007669"/>
    <property type="project" value="UniProtKB-SubCell"/>
</dbReference>
<accession>A0A5N6L0K7</accession>
<evidence type="ECO:0000259" key="12">
    <source>
        <dbReference type="PROSITE" id="PS50011"/>
    </source>
</evidence>
<dbReference type="GO" id="GO:0004672">
    <property type="term" value="F:protein kinase activity"/>
    <property type="evidence" value="ECO:0007669"/>
    <property type="project" value="InterPro"/>
</dbReference>
<dbReference type="PRINTS" id="PR00019">
    <property type="entry name" value="LEURICHRPT"/>
</dbReference>
<keyword evidence="4 11" id="KW-0732">Signal</keyword>
<evidence type="ECO:0000256" key="2">
    <source>
        <dbReference type="ARBA" id="ARBA00022614"/>
    </source>
</evidence>
<evidence type="ECO:0000256" key="8">
    <source>
        <dbReference type="ARBA" id="ARBA00023180"/>
    </source>
</evidence>
<dbReference type="SUPFAM" id="SSF56112">
    <property type="entry name" value="Protein kinase-like (PK-like)"/>
    <property type="match status" value="1"/>
</dbReference>
<sequence length="891" mass="97380">MDQRSQVVLLLAFIKFFVIAAQTHPNDAAALMALGNSWENKPSNWMGSDPCGGWVGIGCINSRVTSIILTSMNLKGQLSSDIGSLSELQTLDLSSNANMTGPLPQAIGNLKNLSLLCLTGCGFSGDIPNSIGSLQQLLYLALNSNKFSGQIPSSIGNLSKLEYLDLTGNQLRGSIPVSSGNIPGLDMLLQTKHFHLGNNKLSGTIPPQLFSSNMTLIHVLFDNNNLSGIIPPTLGLVQTLEVVRLDRNLLNGSVPPNITNLAQVQELVLSNNNLTGPMPNLTSMNLLSHVDMSNNSFDSSGVPPWISSLQSLTTLMMERTQLEGPIPANLFNLPNLEIVDLSNNNLNGTLNIGTTYSNELKRIILQNNSIDKFEPITGGGNNINISLEGNPVCETTGQVTQSYCNNSTSSLPNSMPPNCLQLSCSSDQVVSPNCKCSYPFKGTLFFRAFFALDLLNTSYYVELEGLLMKTFESSKQPVDSVSLSNPTIDSFGYLELSMYVFPSGEGRFNETGSTMIGYVLNNMSFNPPPLFGPFYPICYYTESNKGKSSGIIIGAAVGGSLLLLLLVLAGLYAFHQKKRAERAIEQNNPFANWDVNMGSGGVPQLKGPRRFSFEEIRKYTNNFSEANGIGSGGYGKVYQGTLSTGKQVAIKRAKKDSMQAMKKTFFLQKISKNTIICLLFDNIYINAGKSGIRLDWMGRLRVALGAARGLFYLHEQPMSDSQRSYVSTQVKGTLGYMDPEYYMTQQLTEKSDVYSFGVLLLELITARRPIERGKHIVKEVRNVMDKTKELYNLHEVLDPTISLGTALKGLEKFVDLAMRCVEESGAKRPTMGEVVKEIENIMQLLGLNPIVESASTSETYEVAGEGQFSHPYVDDGFNYSGSFPLSMVNRS</sequence>
<comment type="caution">
    <text evidence="14">The sequence shown here is derived from an EMBL/GenBank/DDBJ whole genome shotgun (WGS) entry which is preliminary data.</text>
</comment>
<feature type="signal peptide" evidence="11">
    <location>
        <begin position="1"/>
        <end position="20"/>
    </location>
</feature>
<reference evidence="14 15" key="1">
    <citation type="submission" date="2019-06" db="EMBL/GenBank/DDBJ databases">
        <title>A chromosomal-level reference genome of Carpinus fangiana (Coryloideae, Betulaceae).</title>
        <authorList>
            <person name="Yang X."/>
            <person name="Wang Z."/>
            <person name="Zhang L."/>
            <person name="Hao G."/>
            <person name="Liu J."/>
            <person name="Yang Y."/>
        </authorList>
    </citation>
    <scope>NUCLEOTIDE SEQUENCE [LARGE SCALE GENOMIC DNA]</scope>
    <source>
        <strain evidence="14">Cfa_2016G</strain>
        <tissue evidence="14">Leaf</tissue>
    </source>
</reference>
<dbReference type="GO" id="GO:0005524">
    <property type="term" value="F:ATP binding"/>
    <property type="evidence" value="ECO:0007669"/>
    <property type="project" value="UniProtKB-UniRule"/>
</dbReference>
<keyword evidence="9" id="KW-0067">ATP-binding</keyword>
<keyword evidence="7 10" id="KW-0472">Membrane</keyword>
<evidence type="ECO:0000313" key="15">
    <source>
        <dbReference type="Proteomes" id="UP000327013"/>
    </source>
</evidence>
<dbReference type="SUPFAM" id="SSF52058">
    <property type="entry name" value="L domain-like"/>
    <property type="match status" value="1"/>
</dbReference>
<comment type="subcellular location">
    <subcellularLocation>
        <location evidence="1">Membrane</location>
    </subcellularLocation>
</comment>
<organism evidence="14 15">
    <name type="scientific">Carpinus fangiana</name>
    <dbReference type="NCBI Taxonomy" id="176857"/>
    <lineage>
        <taxon>Eukaryota</taxon>
        <taxon>Viridiplantae</taxon>
        <taxon>Streptophyta</taxon>
        <taxon>Embryophyta</taxon>
        <taxon>Tracheophyta</taxon>
        <taxon>Spermatophyta</taxon>
        <taxon>Magnoliopsida</taxon>
        <taxon>eudicotyledons</taxon>
        <taxon>Gunneridae</taxon>
        <taxon>Pentapetalae</taxon>
        <taxon>rosids</taxon>
        <taxon>fabids</taxon>
        <taxon>Fagales</taxon>
        <taxon>Betulaceae</taxon>
        <taxon>Carpinus</taxon>
    </lineage>
</organism>
<dbReference type="Gene3D" id="1.10.510.10">
    <property type="entry name" value="Transferase(Phosphotransferase) domain 1"/>
    <property type="match status" value="1"/>
</dbReference>
<dbReference type="InterPro" id="IPR000719">
    <property type="entry name" value="Prot_kinase_dom"/>
</dbReference>
<evidence type="ECO:0000256" key="3">
    <source>
        <dbReference type="ARBA" id="ARBA00022692"/>
    </source>
</evidence>
<evidence type="ECO:0000256" key="7">
    <source>
        <dbReference type="ARBA" id="ARBA00023136"/>
    </source>
</evidence>
<keyword evidence="8" id="KW-0325">Glycoprotein</keyword>
<evidence type="ECO:0000256" key="4">
    <source>
        <dbReference type="ARBA" id="ARBA00022729"/>
    </source>
</evidence>
<gene>
    <name evidence="13" type="ORF">FH972_025278</name>
    <name evidence="14" type="ORF">FH972_025282</name>
</gene>
<evidence type="ECO:0000256" key="11">
    <source>
        <dbReference type="SAM" id="SignalP"/>
    </source>
</evidence>